<dbReference type="RefSeq" id="WP_182537318.1">
    <property type="nucleotide sequence ID" value="NZ_JACJIP010000023.1"/>
</dbReference>
<dbReference type="Proteomes" id="UP000567067">
    <property type="component" value="Unassembled WGS sequence"/>
</dbReference>
<evidence type="ECO:0000313" key="1">
    <source>
        <dbReference type="EMBL" id="MBA9086857.1"/>
    </source>
</evidence>
<accession>A0A7W3SVA2</accession>
<proteinExistence type="predicted"/>
<reference evidence="1 2" key="1">
    <citation type="submission" date="2020-08" db="EMBL/GenBank/DDBJ databases">
        <title>Genomic Encyclopedia of Type Strains, Phase III (KMG-III): the genomes of soil and plant-associated and newly described type strains.</title>
        <authorList>
            <person name="Whitman W."/>
        </authorList>
    </citation>
    <scope>NUCLEOTIDE SEQUENCE [LARGE SCALE GENOMIC DNA]</scope>
    <source>
        <strain evidence="1 2">CECT 8693</strain>
    </source>
</reference>
<gene>
    <name evidence="1" type="ORF">FHR92_003337</name>
</gene>
<comment type="caution">
    <text evidence="1">The sequence shown here is derived from an EMBL/GenBank/DDBJ whole genome shotgun (WGS) entry which is preliminary data.</text>
</comment>
<dbReference type="EMBL" id="JACJIP010000023">
    <property type="protein sequence ID" value="MBA9086857.1"/>
    <property type="molecule type" value="Genomic_DNA"/>
</dbReference>
<organism evidence="1 2">
    <name type="scientific">Fontibacillus solani</name>
    <dbReference type="NCBI Taxonomy" id="1572857"/>
    <lineage>
        <taxon>Bacteria</taxon>
        <taxon>Bacillati</taxon>
        <taxon>Bacillota</taxon>
        <taxon>Bacilli</taxon>
        <taxon>Bacillales</taxon>
        <taxon>Paenibacillaceae</taxon>
        <taxon>Fontibacillus</taxon>
    </lineage>
</organism>
<dbReference type="AlphaFoldDB" id="A0A7W3SVA2"/>
<name>A0A7W3SVA2_9BACL</name>
<sequence length="192" mass="22036">MNRQIHLLKIMAVLRDVIIKCPIRLIKELEELTGVIYRASKMIYTETTDYDLYGVKIGIIPVGLVAISEDKPKELQQYIKEQVYENLLNKVHQLEEIDPIEKSYLIEACECAKSGHRLAAATMIGCAAENLLIRFTEAFYLYLKNNNASEVELQNYEKKVFKAPKASNRLSEFIKYVAPHKKIIEAFGLENP</sequence>
<keyword evidence="2" id="KW-1185">Reference proteome</keyword>
<evidence type="ECO:0000313" key="2">
    <source>
        <dbReference type="Proteomes" id="UP000567067"/>
    </source>
</evidence>
<protein>
    <submittedName>
        <fullName evidence="1">Uncharacterized protein</fullName>
    </submittedName>
</protein>